<keyword evidence="2" id="KW-1185">Reference proteome</keyword>
<reference evidence="2" key="1">
    <citation type="submission" date="2013-09" db="EMBL/GenBank/DDBJ databases">
        <title>Corchorus olitorius genome sequencing.</title>
        <authorList>
            <person name="Alam M."/>
            <person name="Haque M.S."/>
            <person name="Islam M.S."/>
            <person name="Emdad E.M."/>
            <person name="Islam M.M."/>
            <person name="Ahmed B."/>
            <person name="Halim A."/>
            <person name="Hossen Q.M.M."/>
            <person name="Hossain M.Z."/>
            <person name="Ahmed R."/>
            <person name="Khan M.M."/>
            <person name="Islam R."/>
            <person name="Rashid M.M."/>
            <person name="Khan S.A."/>
            <person name="Rahman M.S."/>
            <person name="Alam M."/>
            <person name="Yahiya A.S."/>
            <person name="Khan M.S."/>
            <person name="Azam M.S."/>
            <person name="Haque T."/>
            <person name="Lashkar M.Z.H."/>
            <person name="Akhand A.I."/>
            <person name="Morshed G."/>
            <person name="Roy S."/>
            <person name="Uddin K.S."/>
            <person name="Rabeya T."/>
            <person name="Hossain A.S."/>
            <person name="Chowdhury A."/>
            <person name="Snigdha A.R."/>
            <person name="Mortoza M.S."/>
            <person name="Matin S.A."/>
            <person name="Hoque S.M.E."/>
            <person name="Islam M.K."/>
            <person name="Roy D.K."/>
            <person name="Haider R."/>
            <person name="Moosa M.M."/>
            <person name="Elias S.M."/>
            <person name="Hasan A.M."/>
            <person name="Jahan S."/>
            <person name="Shafiuddin M."/>
            <person name="Mahmood N."/>
            <person name="Shommy N.S."/>
        </authorList>
    </citation>
    <scope>NUCLEOTIDE SEQUENCE [LARGE SCALE GENOMIC DNA]</scope>
    <source>
        <strain evidence="2">cv. O-4</strain>
    </source>
</reference>
<dbReference type="EMBL" id="AWUE01019415">
    <property type="protein sequence ID" value="OMO73586.1"/>
    <property type="molecule type" value="Genomic_DNA"/>
</dbReference>
<dbReference type="AlphaFoldDB" id="A0A1R3HT74"/>
<comment type="caution">
    <text evidence="1">The sequence shown here is derived from an EMBL/GenBank/DDBJ whole genome shotgun (WGS) entry which is preliminary data.</text>
</comment>
<evidence type="ECO:0000313" key="1">
    <source>
        <dbReference type="EMBL" id="OMO73586.1"/>
    </source>
</evidence>
<gene>
    <name evidence="1" type="ORF">COLO4_26989</name>
</gene>
<organism evidence="1 2">
    <name type="scientific">Corchorus olitorius</name>
    <dbReference type="NCBI Taxonomy" id="93759"/>
    <lineage>
        <taxon>Eukaryota</taxon>
        <taxon>Viridiplantae</taxon>
        <taxon>Streptophyta</taxon>
        <taxon>Embryophyta</taxon>
        <taxon>Tracheophyta</taxon>
        <taxon>Spermatophyta</taxon>
        <taxon>Magnoliopsida</taxon>
        <taxon>eudicotyledons</taxon>
        <taxon>Gunneridae</taxon>
        <taxon>Pentapetalae</taxon>
        <taxon>rosids</taxon>
        <taxon>malvids</taxon>
        <taxon>Malvales</taxon>
        <taxon>Malvaceae</taxon>
        <taxon>Grewioideae</taxon>
        <taxon>Apeibeae</taxon>
        <taxon>Corchorus</taxon>
    </lineage>
</organism>
<accession>A0A1R3HT74</accession>
<proteinExistence type="predicted"/>
<name>A0A1R3HT74_9ROSI</name>
<sequence length="108" mass="12336">MQDNLIDCAYRGLVVLARLMSSRNRAIMGICIKLTSCEFLLCHYWRDSRKGCRTQACGRLAVFQEENLSWKLCVSLWAKMRSDKSSHELLLVVAAKLQSCGHSIQLAW</sequence>
<protein>
    <submittedName>
        <fullName evidence="1">Uncharacterized protein</fullName>
    </submittedName>
</protein>
<evidence type="ECO:0000313" key="2">
    <source>
        <dbReference type="Proteomes" id="UP000187203"/>
    </source>
</evidence>
<dbReference type="Proteomes" id="UP000187203">
    <property type="component" value="Unassembled WGS sequence"/>
</dbReference>